<evidence type="ECO:0008006" key="3">
    <source>
        <dbReference type="Google" id="ProtNLM"/>
    </source>
</evidence>
<reference evidence="1 2" key="1">
    <citation type="submission" date="2018-10" db="EMBL/GenBank/DDBJ databases">
        <title>Co-occurring genomic capacity for anaerobic methane metabolism and dissimilatory sulfite reduction discovered in the Korarchaeota.</title>
        <authorList>
            <person name="Mckay L.J."/>
            <person name="Dlakic M."/>
            <person name="Fields M.W."/>
            <person name="Delmont T.O."/>
            <person name="Eren A.M."/>
            <person name="Jay Z.J."/>
            <person name="Klingelsmith K.B."/>
            <person name="Rusch D.B."/>
            <person name="Inskeep W.P."/>
        </authorList>
    </citation>
    <scope>NUCLEOTIDE SEQUENCE [LARGE SCALE GENOMIC DNA]</scope>
    <source>
        <strain evidence="1 2">MDKW</strain>
    </source>
</reference>
<sequence length="272" mass="32023">MSYVSLSPEEFVKRSIDIVSRAQNNGIILRILGALAIYIRTEECPEARKIYNDIPRFGAGKPLFTDLDLMAYSSQRNDIIKFFRNMGFEPLLNPLYSYKRLIYDTPERYFHVDIFFDKLEFSHDVNFGNKPGKGRLDLDFPTITITDLVLEKLQIHQINMKDIIDLMVLFRAYDIATQFDKNVIDAGYISSILSDDWGFWFDAVNNLNKVKQFTDKFHKDGKLNIEDRNIITERVDKLLRIIEETPKTKKWIKRSKEGTSKPWYREVEEVER</sequence>
<dbReference type="AlphaFoldDB" id="A0A429GSV9"/>
<protein>
    <recommendedName>
        <fullName evidence="3">Nucleotidyltransferase family protein</fullName>
    </recommendedName>
</protein>
<evidence type="ECO:0000313" key="1">
    <source>
        <dbReference type="EMBL" id="RSN76895.1"/>
    </source>
</evidence>
<accession>A0A429GSV9</accession>
<dbReference type="Proteomes" id="UP000277582">
    <property type="component" value="Unassembled WGS sequence"/>
</dbReference>
<keyword evidence="2" id="KW-1185">Reference proteome</keyword>
<dbReference type="OrthoDB" id="298589at2157"/>
<dbReference type="EMBL" id="RCOS01000050">
    <property type="protein sequence ID" value="RSN76895.1"/>
    <property type="molecule type" value="Genomic_DNA"/>
</dbReference>
<name>A0A429GSV9_9CREN</name>
<proteinExistence type="predicted"/>
<gene>
    <name evidence="1" type="ORF">D6D85_03400</name>
</gene>
<organism evidence="1 2">
    <name type="scientific">Candidatus Methanodesulfokora washburnensis</name>
    <dbReference type="NCBI Taxonomy" id="2478471"/>
    <lineage>
        <taxon>Archaea</taxon>
        <taxon>Thermoproteota</taxon>
        <taxon>Candidatus Korarchaeia</taxon>
        <taxon>Candidatus Korarchaeia incertae sedis</taxon>
        <taxon>Candidatus Methanodesulfokora</taxon>
    </lineage>
</organism>
<comment type="caution">
    <text evidence="1">The sequence shown here is derived from an EMBL/GenBank/DDBJ whole genome shotgun (WGS) entry which is preliminary data.</text>
</comment>
<evidence type="ECO:0000313" key="2">
    <source>
        <dbReference type="Proteomes" id="UP000277582"/>
    </source>
</evidence>